<dbReference type="InterPro" id="IPR025423">
    <property type="entry name" value="TMEM205-like"/>
</dbReference>
<comment type="caution">
    <text evidence="7">The sequence shown here is derived from an EMBL/GenBank/DDBJ whole genome shotgun (WGS) entry which is preliminary data.</text>
</comment>
<evidence type="ECO:0000256" key="3">
    <source>
        <dbReference type="ARBA" id="ARBA00022989"/>
    </source>
</evidence>
<evidence type="ECO:0000313" key="7">
    <source>
        <dbReference type="EMBL" id="MDV6228259.1"/>
    </source>
</evidence>
<gene>
    <name evidence="7" type="ORF">R2G56_18345</name>
</gene>
<keyword evidence="4 5" id="KW-0472">Membrane</keyword>
<feature type="transmembrane region" description="Helical" evidence="5">
    <location>
        <begin position="12"/>
        <end position="33"/>
    </location>
</feature>
<feature type="transmembrane region" description="Helical" evidence="5">
    <location>
        <begin position="82"/>
        <end position="104"/>
    </location>
</feature>
<evidence type="ECO:0000256" key="2">
    <source>
        <dbReference type="ARBA" id="ARBA00022692"/>
    </source>
</evidence>
<evidence type="ECO:0000256" key="1">
    <source>
        <dbReference type="ARBA" id="ARBA00004370"/>
    </source>
</evidence>
<accession>A0ABU4APW4</accession>
<dbReference type="Pfam" id="PF13664">
    <property type="entry name" value="DUF4149"/>
    <property type="match status" value="1"/>
</dbReference>
<evidence type="ECO:0000256" key="4">
    <source>
        <dbReference type="ARBA" id="ARBA00023136"/>
    </source>
</evidence>
<comment type="subcellular location">
    <subcellularLocation>
        <location evidence="1">Membrane</location>
    </subcellularLocation>
</comment>
<keyword evidence="3 5" id="KW-1133">Transmembrane helix</keyword>
<keyword evidence="2 5" id="KW-0812">Transmembrane</keyword>
<dbReference type="Proteomes" id="UP001185659">
    <property type="component" value="Unassembled WGS sequence"/>
</dbReference>
<evidence type="ECO:0000256" key="5">
    <source>
        <dbReference type="SAM" id="Phobius"/>
    </source>
</evidence>
<feature type="transmembrane region" description="Helical" evidence="5">
    <location>
        <begin position="53"/>
        <end position="75"/>
    </location>
</feature>
<evidence type="ECO:0000259" key="6">
    <source>
        <dbReference type="Pfam" id="PF13664"/>
    </source>
</evidence>
<evidence type="ECO:0000313" key="8">
    <source>
        <dbReference type="Proteomes" id="UP001185659"/>
    </source>
</evidence>
<keyword evidence="8" id="KW-1185">Reference proteome</keyword>
<proteinExistence type="predicted"/>
<dbReference type="RefSeq" id="WP_317562209.1">
    <property type="nucleotide sequence ID" value="NZ_JAWLIP010000009.1"/>
</dbReference>
<organism evidence="7 8">
    <name type="scientific">Nitratireductor aquimarinus</name>
    <dbReference type="NCBI Taxonomy" id="889300"/>
    <lineage>
        <taxon>Bacteria</taxon>
        <taxon>Pseudomonadati</taxon>
        <taxon>Pseudomonadota</taxon>
        <taxon>Alphaproteobacteria</taxon>
        <taxon>Hyphomicrobiales</taxon>
        <taxon>Phyllobacteriaceae</taxon>
        <taxon>Nitratireductor</taxon>
    </lineage>
</organism>
<name>A0ABU4APW4_9HYPH</name>
<dbReference type="EMBL" id="JAWLIP010000009">
    <property type="protein sequence ID" value="MDV6228259.1"/>
    <property type="molecule type" value="Genomic_DNA"/>
</dbReference>
<feature type="domain" description="TMEM205-like" evidence="6">
    <location>
        <begin position="20"/>
        <end position="109"/>
    </location>
</feature>
<sequence>MRENETSPVALAAYGFIALIWLGMVCGVSFLATPVKFQAGSMSLPVALEIGNVTFAAFSRVEWALAVLLMMATVFVYRRRPLLLATALLAVILAVQSFWLLPVLDARMAAVIAGSPLPASMHHFIYASGEGLKALILLGASLCALFGLVRSHRVSGAAQG</sequence>
<reference evidence="7 8" key="1">
    <citation type="submission" date="2023-10" db="EMBL/GenBank/DDBJ databases">
        <authorList>
            <person name="Venkata Ramana C."/>
            <person name="Sasikala C."/>
            <person name="Dhurka M."/>
        </authorList>
    </citation>
    <scope>NUCLEOTIDE SEQUENCE [LARGE SCALE GENOMIC DNA]</scope>
    <source>
        <strain evidence="7 8">KCTC 32151</strain>
    </source>
</reference>
<feature type="transmembrane region" description="Helical" evidence="5">
    <location>
        <begin position="124"/>
        <end position="149"/>
    </location>
</feature>
<protein>
    <submittedName>
        <fullName evidence="7">DUF4149 domain-containing protein</fullName>
    </submittedName>
</protein>